<feature type="region of interest" description="Disordered" evidence="1">
    <location>
        <begin position="140"/>
        <end position="195"/>
    </location>
</feature>
<proteinExistence type="predicted"/>
<dbReference type="Proteomes" id="UP000001819">
    <property type="component" value="Chromosome 4"/>
</dbReference>
<dbReference type="InterPro" id="IPR036910">
    <property type="entry name" value="HMG_box_dom_sf"/>
</dbReference>
<accession>A0A6I8UXW6</accession>
<name>A0A6I8UXW6_DROPS</name>
<keyword evidence="2" id="KW-1185">Reference proteome</keyword>
<evidence type="ECO:0000313" key="2">
    <source>
        <dbReference type="Proteomes" id="UP000001819"/>
    </source>
</evidence>
<dbReference type="GO" id="GO:0005634">
    <property type="term" value="C:nucleus"/>
    <property type="evidence" value="ECO:0007669"/>
    <property type="project" value="UniProtKB-ARBA"/>
</dbReference>
<protein>
    <submittedName>
        <fullName evidence="3">Uncharacterized protein</fullName>
    </submittedName>
</protein>
<dbReference type="RefSeq" id="XP_002133008.3">
    <property type="nucleotide sequence ID" value="XM_002132972.3"/>
</dbReference>
<reference evidence="3" key="1">
    <citation type="submission" date="2025-08" db="UniProtKB">
        <authorList>
            <consortium name="RefSeq"/>
        </authorList>
    </citation>
    <scope>IDENTIFICATION</scope>
    <source>
        <strain evidence="3">MV-25-SWS-2005</strain>
        <tissue evidence="3">Whole body</tissue>
    </source>
</reference>
<evidence type="ECO:0000313" key="3">
    <source>
        <dbReference type="RefSeq" id="XP_002133008.3"/>
    </source>
</evidence>
<sequence length="195" mass="22160">MSFLWKLVKYFSGSSDPKSPAGGDFQLERDRSLSQVASPRPWQNLRNELHLAALEEGGKVRLTLRQTRRLIKKTSSLWRTMSEETKRKYNDLAKNSAKTRVPGLTVQKLVQQKLAQTAASAGNITLEEPLMDGISDYPRAIQRRRPPTPYPSTTSIVDEDLEQPVNRKRSDEFDGNSDDSTTSLHPPERKRPRVD</sequence>
<evidence type="ECO:0000256" key="1">
    <source>
        <dbReference type="SAM" id="MobiDB-lite"/>
    </source>
</evidence>
<dbReference type="Gene3D" id="1.10.30.10">
    <property type="entry name" value="High mobility group box domain"/>
    <property type="match status" value="1"/>
</dbReference>
<dbReference type="AlphaFoldDB" id="A0A6I8UXW6"/>
<gene>
    <name evidence="3" type="primary">LOC6902463</name>
</gene>
<organism evidence="2 3">
    <name type="scientific">Drosophila pseudoobscura pseudoobscura</name>
    <name type="common">Fruit fly</name>
    <dbReference type="NCBI Taxonomy" id="46245"/>
    <lineage>
        <taxon>Eukaryota</taxon>
        <taxon>Metazoa</taxon>
        <taxon>Ecdysozoa</taxon>
        <taxon>Arthropoda</taxon>
        <taxon>Hexapoda</taxon>
        <taxon>Insecta</taxon>
        <taxon>Pterygota</taxon>
        <taxon>Neoptera</taxon>
        <taxon>Endopterygota</taxon>
        <taxon>Diptera</taxon>
        <taxon>Brachycera</taxon>
        <taxon>Muscomorpha</taxon>
        <taxon>Ephydroidea</taxon>
        <taxon>Drosophilidae</taxon>
        <taxon>Drosophila</taxon>
        <taxon>Sophophora</taxon>
    </lineage>
</organism>
<dbReference type="ExpressionAtlas" id="A0A6I8UXW6">
    <property type="expression patterns" value="baseline"/>
</dbReference>
<feature type="compositionally biased region" description="Basic and acidic residues" evidence="1">
    <location>
        <begin position="186"/>
        <end position="195"/>
    </location>
</feature>
<dbReference type="InParanoid" id="A0A6I8UXW6"/>
<feature type="region of interest" description="Disordered" evidence="1">
    <location>
        <begin position="14"/>
        <end position="33"/>
    </location>
</feature>
<dbReference type="KEGG" id="dpo:6902463"/>